<evidence type="ECO:0000313" key="3">
    <source>
        <dbReference type="EMBL" id="RYP02902.1"/>
    </source>
</evidence>
<evidence type="ECO:0000256" key="1">
    <source>
        <dbReference type="SAM" id="Coils"/>
    </source>
</evidence>
<sequence length="328" mass="35033">MSASAAIKNPQDYSANPNTVRARLRKARLDPFTSVKEQALAQDSKAVNRAVKIRSNTESFLMAHPITRKAILEDIENDVLERRRARGCDAASKTKQFQESAVANAEGASSGGSVHGTDDTDGAADAVGVTDNPPATPGFLFGPATHLSGDSPGTPASMAAMGSSMALMGSSSFAPMPIPHLQSHSFSHDIRASMVQEIHDDHGNYIDASQSSTIAQQLQRDIASDAISIANIQSQLTSVLSEFEGLKRQIEALNNDLAAANYVLKDMSMDKVNRMTRRIQALVDEVTELADEVTEVANVIKPGDKATKTSLFKADANGGREIDINARL</sequence>
<name>A0A4Q4TAP1_9PEZI</name>
<reference evidence="3 4" key="1">
    <citation type="submission" date="2018-06" db="EMBL/GenBank/DDBJ databases">
        <title>Complete Genomes of Monosporascus.</title>
        <authorList>
            <person name="Robinson A.J."/>
            <person name="Natvig D.O."/>
        </authorList>
    </citation>
    <scope>NUCLEOTIDE SEQUENCE [LARGE SCALE GENOMIC DNA]</scope>
    <source>
        <strain evidence="3 4">CBS 110550</strain>
    </source>
</reference>
<keyword evidence="1" id="KW-0175">Coiled coil</keyword>
<keyword evidence="4" id="KW-1185">Reference proteome</keyword>
<gene>
    <name evidence="3" type="ORF">DL764_005518</name>
</gene>
<dbReference type="AlphaFoldDB" id="A0A4Q4TAP1"/>
<dbReference type="EMBL" id="QJNU01000294">
    <property type="protein sequence ID" value="RYP02902.1"/>
    <property type="molecule type" value="Genomic_DNA"/>
</dbReference>
<dbReference type="Proteomes" id="UP000293360">
    <property type="component" value="Unassembled WGS sequence"/>
</dbReference>
<feature type="coiled-coil region" evidence="1">
    <location>
        <begin position="236"/>
        <end position="292"/>
    </location>
</feature>
<organism evidence="3 4">
    <name type="scientific">Monosporascus ibericus</name>
    <dbReference type="NCBI Taxonomy" id="155417"/>
    <lineage>
        <taxon>Eukaryota</taxon>
        <taxon>Fungi</taxon>
        <taxon>Dikarya</taxon>
        <taxon>Ascomycota</taxon>
        <taxon>Pezizomycotina</taxon>
        <taxon>Sordariomycetes</taxon>
        <taxon>Xylariomycetidae</taxon>
        <taxon>Xylariales</taxon>
        <taxon>Xylariales incertae sedis</taxon>
        <taxon>Monosporascus</taxon>
    </lineage>
</organism>
<accession>A0A4Q4TAP1</accession>
<protein>
    <submittedName>
        <fullName evidence="3">Uncharacterized protein</fullName>
    </submittedName>
</protein>
<feature type="region of interest" description="Disordered" evidence="2">
    <location>
        <begin position="88"/>
        <end position="126"/>
    </location>
</feature>
<evidence type="ECO:0000313" key="4">
    <source>
        <dbReference type="Proteomes" id="UP000293360"/>
    </source>
</evidence>
<dbReference type="OrthoDB" id="5201136at2759"/>
<evidence type="ECO:0000256" key="2">
    <source>
        <dbReference type="SAM" id="MobiDB-lite"/>
    </source>
</evidence>
<proteinExistence type="predicted"/>
<comment type="caution">
    <text evidence="3">The sequence shown here is derived from an EMBL/GenBank/DDBJ whole genome shotgun (WGS) entry which is preliminary data.</text>
</comment>